<reference evidence="2" key="1">
    <citation type="journal article" date="2022" name="bioRxiv">
        <title>Sequencing and chromosome-scale assembly of the giantPleurodeles waltlgenome.</title>
        <authorList>
            <person name="Brown T."/>
            <person name="Elewa A."/>
            <person name="Iarovenko S."/>
            <person name="Subramanian E."/>
            <person name="Araus A.J."/>
            <person name="Petzold A."/>
            <person name="Susuki M."/>
            <person name="Suzuki K.-i.T."/>
            <person name="Hayashi T."/>
            <person name="Toyoda A."/>
            <person name="Oliveira C."/>
            <person name="Osipova E."/>
            <person name="Leigh N.D."/>
            <person name="Simon A."/>
            <person name="Yun M.H."/>
        </authorList>
    </citation>
    <scope>NUCLEOTIDE SEQUENCE</scope>
    <source>
        <strain evidence="2">20211129_DDA</strain>
        <tissue evidence="2">Liver</tissue>
    </source>
</reference>
<keyword evidence="3" id="KW-1185">Reference proteome</keyword>
<comment type="caution">
    <text evidence="2">The sequence shown here is derived from an EMBL/GenBank/DDBJ whole genome shotgun (WGS) entry which is preliminary data.</text>
</comment>
<feature type="region of interest" description="Disordered" evidence="1">
    <location>
        <begin position="1"/>
        <end position="76"/>
    </location>
</feature>
<name>A0AAV7PAF7_PLEWA</name>
<dbReference type="EMBL" id="JANPWB010000011">
    <property type="protein sequence ID" value="KAJ1124421.1"/>
    <property type="molecule type" value="Genomic_DNA"/>
</dbReference>
<evidence type="ECO:0000256" key="1">
    <source>
        <dbReference type="SAM" id="MobiDB-lite"/>
    </source>
</evidence>
<proteinExistence type="predicted"/>
<accession>A0AAV7PAF7</accession>
<sequence length="92" mass="9634">MGTNPEPRPAVTLHSGSHTAGPENKEKAASQGRAAHNKETEESGVVEVQADFSGKVNERSDGETEFTAAPGGGARNPATLLEKCCKTRCVKL</sequence>
<gene>
    <name evidence="2" type="ORF">NDU88_002882</name>
</gene>
<organism evidence="2 3">
    <name type="scientific">Pleurodeles waltl</name>
    <name type="common">Iberian ribbed newt</name>
    <dbReference type="NCBI Taxonomy" id="8319"/>
    <lineage>
        <taxon>Eukaryota</taxon>
        <taxon>Metazoa</taxon>
        <taxon>Chordata</taxon>
        <taxon>Craniata</taxon>
        <taxon>Vertebrata</taxon>
        <taxon>Euteleostomi</taxon>
        <taxon>Amphibia</taxon>
        <taxon>Batrachia</taxon>
        <taxon>Caudata</taxon>
        <taxon>Salamandroidea</taxon>
        <taxon>Salamandridae</taxon>
        <taxon>Pleurodelinae</taxon>
        <taxon>Pleurodeles</taxon>
    </lineage>
</organism>
<dbReference type="AlphaFoldDB" id="A0AAV7PAF7"/>
<evidence type="ECO:0000313" key="3">
    <source>
        <dbReference type="Proteomes" id="UP001066276"/>
    </source>
</evidence>
<protein>
    <submittedName>
        <fullName evidence="2">Uncharacterized protein</fullName>
    </submittedName>
</protein>
<dbReference type="Proteomes" id="UP001066276">
    <property type="component" value="Chromosome 7"/>
</dbReference>
<evidence type="ECO:0000313" key="2">
    <source>
        <dbReference type="EMBL" id="KAJ1124421.1"/>
    </source>
</evidence>